<protein>
    <recommendedName>
        <fullName evidence="1">LarA-like N-terminal domain-containing protein</fullName>
    </recommendedName>
</protein>
<dbReference type="Proteomes" id="UP000677918">
    <property type="component" value="Unassembled WGS sequence"/>
</dbReference>
<reference evidence="2" key="1">
    <citation type="submission" date="2021-04" db="EMBL/GenBank/DDBJ databases">
        <title>Draft genome sequence of Xylanibacillus composti strain K13.</title>
        <authorList>
            <person name="Uke A."/>
            <person name="Chhe C."/>
            <person name="Baramee S."/>
            <person name="Kosugi A."/>
        </authorList>
    </citation>
    <scope>NUCLEOTIDE SEQUENCE</scope>
    <source>
        <strain evidence="2">K13</strain>
    </source>
</reference>
<name>A0A8J4H6I5_9BACL</name>
<organism evidence="2 3">
    <name type="scientific">Xylanibacillus composti</name>
    <dbReference type="NCBI Taxonomy" id="1572762"/>
    <lineage>
        <taxon>Bacteria</taxon>
        <taxon>Bacillati</taxon>
        <taxon>Bacillota</taxon>
        <taxon>Bacilli</taxon>
        <taxon>Bacillales</taxon>
        <taxon>Paenibacillaceae</taxon>
        <taxon>Xylanibacillus</taxon>
    </lineage>
</organism>
<keyword evidence="3" id="KW-1185">Reference proteome</keyword>
<feature type="domain" description="LarA-like N-terminal" evidence="1">
    <location>
        <begin position="25"/>
        <end position="150"/>
    </location>
</feature>
<dbReference type="AlphaFoldDB" id="A0A8J4H6I5"/>
<sequence length="419" mass="45569">MSALPKWIKIRQRFAGRAVGDIEAEVAAQLASIQIRERIKPGMRIALTAGSRGISNIAQILKAAADVLKELGALPFLIPAMGSHGGATAEGQVQVLESLGITEAYCGVPIRSSMETVCIGATPQGIPVHTDKLAWEADGVIIVNRIKVHTDFKSRVGLESGLMKMAAIGMGKHRQATLLHHRGVHGIRDLMPEVAEVVLAQHRIICGIGIVENALDETALIEAIEPRRIREREQALLKLAAAWMPKLPTDKLDLLIVDEIGKDHSGTGMDTNIIGRMRILGEPEPETPSIQYIMACDLSEASHGNALGIGLADVTTRKLVDKIDRRAMNENVITSSFLARANIPITLDNDLEAVRAAMRGLWGIEGPEARIMRIRSTLHLGEMYVSEAVFEEIRGFPAIEPIGEWQQPAFDAEGFLVPF</sequence>
<dbReference type="RefSeq" id="WP_213412572.1">
    <property type="nucleotide sequence ID" value="NZ_BOVK01000032.1"/>
</dbReference>
<accession>A0A8J4H6I5</accession>
<comment type="caution">
    <text evidence="2">The sequence shown here is derived from an EMBL/GenBank/DDBJ whole genome shotgun (WGS) entry which is preliminary data.</text>
</comment>
<evidence type="ECO:0000313" key="3">
    <source>
        <dbReference type="Proteomes" id="UP000677918"/>
    </source>
</evidence>
<dbReference type="InterPro" id="IPR018657">
    <property type="entry name" value="LarA-like_N"/>
</dbReference>
<dbReference type="Gene3D" id="3.40.50.11440">
    <property type="match status" value="1"/>
</dbReference>
<gene>
    <name evidence="2" type="ORF">XYCOK13_26130</name>
</gene>
<evidence type="ECO:0000259" key="1">
    <source>
        <dbReference type="Pfam" id="PF09861"/>
    </source>
</evidence>
<evidence type="ECO:0000313" key="2">
    <source>
        <dbReference type="EMBL" id="GIQ69789.1"/>
    </source>
</evidence>
<dbReference type="EMBL" id="BOVK01000032">
    <property type="protein sequence ID" value="GIQ69789.1"/>
    <property type="molecule type" value="Genomic_DNA"/>
</dbReference>
<dbReference type="Pfam" id="PF09861">
    <property type="entry name" value="Lar_N"/>
    <property type="match status" value="1"/>
</dbReference>
<dbReference type="GO" id="GO:0050043">
    <property type="term" value="F:lactate racemase activity"/>
    <property type="evidence" value="ECO:0007669"/>
    <property type="project" value="InterPro"/>
</dbReference>
<proteinExistence type="predicted"/>